<dbReference type="AlphaFoldDB" id="A0A7R8WWL9"/>
<accession>A0A7R8WWL9</accession>
<name>A0A7R8WWL9_9CRUS</name>
<evidence type="ECO:0000313" key="1">
    <source>
        <dbReference type="EMBL" id="CAD7236523.1"/>
    </source>
</evidence>
<sequence length="85" mass="9635">MSSFFPHLPDSAIINFEVRVGLESKDIKQNALCRKVMHPPYPDKQHSDYSVHHFDCGCPVAGRYASIMKIGGPNIALVELRFYGW</sequence>
<reference evidence="1" key="1">
    <citation type="submission" date="2020-11" db="EMBL/GenBank/DDBJ databases">
        <authorList>
            <person name="Tran Van P."/>
        </authorList>
    </citation>
    <scope>NUCLEOTIDE SEQUENCE</scope>
</reference>
<dbReference type="EMBL" id="OB679687">
    <property type="protein sequence ID" value="CAD7236523.1"/>
    <property type="molecule type" value="Genomic_DNA"/>
</dbReference>
<protein>
    <submittedName>
        <fullName evidence="1">Uncharacterized protein</fullName>
    </submittedName>
</protein>
<proteinExistence type="predicted"/>
<organism evidence="1">
    <name type="scientific">Cyprideis torosa</name>
    <dbReference type="NCBI Taxonomy" id="163714"/>
    <lineage>
        <taxon>Eukaryota</taxon>
        <taxon>Metazoa</taxon>
        <taxon>Ecdysozoa</taxon>
        <taxon>Arthropoda</taxon>
        <taxon>Crustacea</taxon>
        <taxon>Oligostraca</taxon>
        <taxon>Ostracoda</taxon>
        <taxon>Podocopa</taxon>
        <taxon>Podocopida</taxon>
        <taxon>Cytherocopina</taxon>
        <taxon>Cytheroidea</taxon>
        <taxon>Cytherideidae</taxon>
        <taxon>Cyprideis</taxon>
    </lineage>
</organism>
<gene>
    <name evidence="1" type="ORF">CTOB1V02_LOCUS14338</name>
</gene>